<organism evidence="1 2">
    <name type="scientific">Pleurodeles waltl</name>
    <name type="common">Iberian ribbed newt</name>
    <dbReference type="NCBI Taxonomy" id="8319"/>
    <lineage>
        <taxon>Eukaryota</taxon>
        <taxon>Metazoa</taxon>
        <taxon>Chordata</taxon>
        <taxon>Craniata</taxon>
        <taxon>Vertebrata</taxon>
        <taxon>Euteleostomi</taxon>
        <taxon>Amphibia</taxon>
        <taxon>Batrachia</taxon>
        <taxon>Caudata</taxon>
        <taxon>Salamandroidea</taxon>
        <taxon>Salamandridae</taxon>
        <taxon>Pleurodelinae</taxon>
        <taxon>Pleurodeles</taxon>
    </lineage>
</organism>
<name>A0AAV7VE99_PLEWA</name>
<gene>
    <name evidence="1" type="ORF">NDU88_002930</name>
</gene>
<reference evidence="1" key="1">
    <citation type="journal article" date="2022" name="bioRxiv">
        <title>Sequencing and chromosome-scale assembly of the giantPleurodeles waltlgenome.</title>
        <authorList>
            <person name="Brown T."/>
            <person name="Elewa A."/>
            <person name="Iarovenko S."/>
            <person name="Subramanian E."/>
            <person name="Araus A.J."/>
            <person name="Petzold A."/>
            <person name="Susuki M."/>
            <person name="Suzuki K.-i.T."/>
            <person name="Hayashi T."/>
            <person name="Toyoda A."/>
            <person name="Oliveira C."/>
            <person name="Osipova E."/>
            <person name="Leigh N.D."/>
            <person name="Simon A."/>
            <person name="Yun M.H."/>
        </authorList>
    </citation>
    <scope>NUCLEOTIDE SEQUENCE</scope>
    <source>
        <strain evidence="1">20211129_DDA</strain>
        <tissue evidence="1">Liver</tissue>
    </source>
</reference>
<evidence type="ECO:0000313" key="2">
    <source>
        <dbReference type="Proteomes" id="UP001066276"/>
    </source>
</evidence>
<accession>A0AAV7VE99</accession>
<dbReference type="AlphaFoldDB" id="A0AAV7VE99"/>
<evidence type="ECO:0000313" key="1">
    <source>
        <dbReference type="EMBL" id="KAJ1199092.1"/>
    </source>
</evidence>
<proteinExistence type="predicted"/>
<sequence length="86" mass="8985">MAGAAMSSSLGLLTEAGLGTDTVGGGAQDLSIWLLDLRDVPPSLLFQESPLQLAMTTVTLHARFGNPDAGIVTPNLEVIKRQGFPH</sequence>
<comment type="caution">
    <text evidence="1">The sequence shown here is derived from an EMBL/GenBank/DDBJ whole genome shotgun (WGS) entry which is preliminary data.</text>
</comment>
<keyword evidence="2" id="KW-1185">Reference proteome</keyword>
<protein>
    <submittedName>
        <fullName evidence="1">Uncharacterized protein</fullName>
    </submittedName>
</protein>
<dbReference type="EMBL" id="JANPWB010000003">
    <property type="protein sequence ID" value="KAJ1199092.1"/>
    <property type="molecule type" value="Genomic_DNA"/>
</dbReference>
<dbReference type="Proteomes" id="UP001066276">
    <property type="component" value="Chromosome 2_1"/>
</dbReference>